<dbReference type="SUPFAM" id="SSF56784">
    <property type="entry name" value="HAD-like"/>
    <property type="match status" value="1"/>
</dbReference>
<dbReference type="EMBL" id="JQCD01000024">
    <property type="protein sequence ID" value="KRN77005.1"/>
    <property type="molecule type" value="Genomic_DNA"/>
</dbReference>
<dbReference type="PANTHER" id="PTHR10000:SF53">
    <property type="entry name" value="5-AMINO-6-(5-PHOSPHO-D-RIBITYLAMINO)URACIL PHOSPHATASE YBJI-RELATED"/>
    <property type="match status" value="1"/>
</dbReference>
<evidence type="ECO:0000313" key="2">
    <source>
        <dbReference type="Proteomes" id="UP000051673"/>
    </source>
</evidence>
<dbReference type="NCBIfam" id="TIGR01484">
    <property type="entry name" value="HAD-SF-IIB"/>
    <property type="match status" value="1"/>
</dbReference>
<dbReference type="RefSeq" id="WP_057787893.1">
    <property type="nucleotide sequence ID" value="NZ_JQCD01000024.1"/>
</dbReference>
<evidence type="ECO:0000313" key="1">
    <source>
        <dbReference type="EMBL" id="KRN77005.1"/>
    </source>
</evidence>
<gene>
    <name evidence="1" type="ORF">IV67_GL000518</name>
</gene>
<dbReference type="GO" id="GO:0016791">
    <property type="term" value="F:phosphatase activity"/>
    <property type="evidence" value="ECO:0007669"/>
    <property type="project" value="TreeGrafter"/>
</dbReference>
<dbReference type="OrthoDB" id="1650327at2"/>
<name>A0A0R2JSB2_9LACO</name>
<dbReference type="Pfam" id="PF08282">
    <property type="entry name" value="Hydrolase_3"/>
    <property type="match status" value="1"/>
</dbReference>
<dbReference type="InterPro" id="IPR036412">
    <property type="entry name" value="HAD-like_sf"/>
</dbReference>
<dbReference type="PATRIC" id="fig|1620.3.peg.525"/>
<dbReference type="AlphaFoldDB" id="A0A0R2JSB2"/>
<keyword evidence="1" id="KW-0378">Hydrolase</keyword>
<dbReference type="Gene3D" id="3.30.1240.10">
    <property type="match status" value="1"/>
</dbReference>
<accession>A0A0R2JSB2</accession>
<dbReference type="InterPro" id="IPR023214">
    <property type="entry name" value="HAD_sf"/>
</dbReference>
<protein>
    <submittedName>
        <fullName evidence="1">HAD hydrolase, family IIB</fullName>
    </submittedName>
</protein>
<dbReference type="Proteomes" id="UP000051673">
    <property type="component" value="Unassembled WGS sequence"/>
</dbReference>
<comment type="caution">
    <text evidence="1">The sequence shown here is derived from an EMBL/GenBank/DDBJ whole genome shotgun (WGS) entry which is preliminary data.</text>
</comment>
<proteinExistence type="predicted"/>
<reference evidence="1 2" key="1">
    <citation type="journal article" date="2015" name="Genome Announc.">
        <title>Expanding the biotechnology potential of lactobacilli through comparative genomics of 213 strains and associated genera.</title>
        <authorList>
            <person name="Sun Z."/>
            <person name="Harris H.M."/>
            <person name="McCann A."/>
            <person name="Guo C."/>
            <person name="Argimon S."/>
            <person name="Zhang W."/>
            <person name="Yang X."/>
            <person name="Jeffery I.B."/>
            <person name="Cooney J.C."/>
            <person name="Kagawa T.F."/>
            <person name="Liu W."/>
            <person name="Song Y."/>
            <person name="Salvetti E."/>
            <person name="Wrobel A."/>
            <person name="Rasinkangas P."/>
            <person name="Parkhill J."/>
            <person name="Rea M.C."/>
            <person name="O'Sullivan O."/>
            <person name="Ritari J."/>
            <person name="Douillard F.P."/>
            <person name="Paul Ross R."/>
            <person name="Yang R."/>
            <person name="Briner A.E."/>
            <person name="Felis G.E."/>
            <person name="de Vos W.M."/>
            <person name="Barrangou R."/>
            <person name="Klaenhammer T.R."/>
            <person name="Caufield P.W."/>
            <person name="Cui Y."/>
            <person name="Zhang H."/>
            <person name="O'Toole P.W."/>
        </authorList>
    </citation>
    <scope>NUCLEOTIDE SEQUENCE [LARGE SCALE GENOMIC DNA]</scope>
    <source>
        <strain evidence="1 2">DSM 20014</strain>
    </source>
</reference>
<dbReference type="InterPro" id="IPR006379">
    <property type="entry name" value="HAD-SF_hydro_IIB"/>
</dbReference>
<keyword evidence="2" id="KW-1185">Reference proteome</keyword>
<dbReference type="Gene3D" id="3.40.50.1000">
    <property type="entry name" value="HAD superfamily/HAD-like"/>
    <property type="match status" value="1"/>
</dbReference>
<dbReference type="STRING" id="1620.IV67_GL000518"/>
<dbReference type="GO" id="GO:0005829">
    <property type="term" value="C:cytosol"/>
    <property type="evidence" value="ECO:0007669"/>
    <property type="project" value="TreeGrafter"/>
</dbReference>
<dbReference type="GO" id="GO:0000287">
    <property type="term" value="F:magnesium ion binding"/>
    <property type="evidence" value="ECO:0007669"/>
    <property type="project" value="TreeGrafter"/>
</dbReference>
<organism evidence="1 2">
    <name type="scientific">Weissella minor</name>
    <dbReference type="NCBI Taxonomy" id="1620"/>
    <lineage>
        <taxon>Bacteria</taxon>
        <taxon>Bacillati</taxon>
        <taxon>Bacillota</taxon>
        <taxon>Bacilli</taxon>
        <taxon>Lactobacillales</taxon>
        <taxon>Lactobacillaceae</taxon>
        <taxon>Weissella</taxon>
    </lineage>
</organism>
<dbReference type="PANTHER" id="PTHR10000">
    <property type="entry name" value="PHOSPHOSERINE PHOSPHATASE"/>
    <property type="match status" value="1"/>
</dbReference>
<sequence>MHYVFDVDGTLSFDGKKIARPIVNALKSLELSGHTVSFASARPIRDLIPIVPDFSDGHLLIGGNGSIVKTIDDEIKLANPIDSKSFDSIKHVINKYQLNYIVDDSWNYSAKINTTNKIYKQLDPDNLAKNVNLETIYEPIKIILVNIPQSIFNDLLEKLQSASNLAIVAHSGENSIDITAAEINKFNTLQQYYQNEYYAFGNDSNDFELLSHAKISVWVGENNERLKQLDLTPSIIVSRSINDVSTIIEHLNV</sequence>